<reference evidence="1" key="1">
    <citation type="submission" date="2021-02" db="EMBL/GenBank/DDBJ databases">
        <authorList>
            <person name="Dougan E. K."/>
            <person name="Rhodes N."/>
            <person name="Thang M."/>
            <person name="Chan C."/>
        </authorList>
    </citation>
    <scope>NUCLEOTIDE SEQUENCE</scope>
</reference>
<protein>
    <submittedName>
        <fullName evidence="1">Uncharacterized protein</fullName>
    </submittedName>
</protein>
<dbReference type="AlphaFoldDB" id="A0A812ZQW4"/>
<gene>
    <name evidence="1" type="ORF">SNEC2469_LOCUS25127</name>
</gene>
<evidence type="ECO:0000313" key="2">
    <source>
        <dbReference type="Proteomes" id="UP000601435"/>
    </source>
</evidence>
<evidence type="ECO:0000313" key="1">
    <source>
        <dbReference type="EMBL" id="CAE7835885.1"/>
    </source>
</evidence>
<accession>A0A812ZQW4</accession>
<name>A0A812ZQW4_9DINO</name>
<sequence length="156" mass="17101">VPWGGEEREDDPNAAEFIRELGEGVQVFNLTKTLPVEPYGQSGPKLLTRNTTRRAWKASFERMRNIKRVAMLGIPGVGTEEPQFGAGPLARGDGPGAATRVLEVRGRATGSSFPPRPRMTNGRLSALRSKIGSHQPPQQLVFGGCFREKTHLQFCC</sequence>
<organism evidence="1 2">
    <name type="scientific">Symbiodinium necroappetens</name>
    <dbReference type="NCBI Taxonomy" id="1628268"/>
    <lineage>
        <taxon>Eukaryota</taxon>
        <taxon>Sar</taxon>
        <taxon>Alveolata</taxon>
        <taxon>Dinophyceae</taxon>
        <taxon>Suessiales</taxon>
        <taxon>Symbiodiniaceae</taxon>
        <taxon>Symbiodinium</taxon>
    </lineage>
</organism>
<dbReference type="Proteomes" id="UP000601435">
    <property type="component" value="Unassembled WGS sequence"/>
</dbReference>
<keyword evidence="2" id="KW-1185">Reference proteome</keyword>
<dbReference type="EMBL" id="CAJNJA010049150">
    <property type="protein sequence ID" value="CAE7835885.1"/>
    <property type="molecule type" value="Genomic_DNA"/>
</dbReference>
<proteinExistence type="predicted"/>
<feature type="non-terminal residue" evidence="1">
    <location>
        <position position="156"/>
    </location>
</feature>
<comment type="caution">
    <text evidence="1">The sequence shown here is derived from an EMBL/GenBank/DDBJ whole genome shotgun (WGS) entry which is preliminary data.</text>
</comment>